<protein>
    <submittedName>
        <fullName evidence="2">Uncharacterized protein</fullName>
    </submittedName>
</protein>
<dbReference type="EMBL" id="AWGJ01000001">
    <property type="protein sequence ID" value="ODN84313.1"/>
    <property type="molecule type" value="Genomic_DNA"/>
</dbReference>
<dbReference type="GeneID" id="30151596"/>
<dbReference type="AlphaFoldDB" id="A0A1E3I6I4"/>
<organism evidence="2 3">
    <name type="scientific">Cryptococcus amylolentus CBS 6039</name>
    <dbReference type="NCBI Taxonomy" id="1295533"/>
    <lineage>
        <taxon>Eukaryota</taxon>
        <taxon>Fungi</taxon>
        <taxon>Dikarya</taxon>
        <taxon>Basidiomycota</taxon>
        <taxon>Agaricomycotina</taxon>
        <taxon>Tremellomycetes</taxon>
        <taxon>Tremellales</taxon>
        <taxon>Cryptococcaceae</taxon>
        <taxon>Cryptococcus</taxon>
    </lineage>
</organism>
<feature type="region of interest" description="Disordered" evidence="1">
    <location>
        <begin position="1"/>
        <end position="30"/>
    </location>
</feature>
<proteinExistence type="predicted"/>
<keyword evidence="3" id="KW-1185">Reference proteome</keyword>
<comment type="caution">
    <text evidence="2">The sequence shown here is derived from an EMBL/GenBank/DDBJ whole genome shotgun (WGS) entry which is preliminary data.</text>
</comment>
<name>A0A1E3I6I4_9TREE</name>
<dbReference type="OrthoDB" id="2572747at2759"/>
<evidence type="ECO:0000313" key="3">
    <source>
        <dbReference type="Proteomes" id="UP000094065"/>
    </source>
</evidence>
<sequence>MPKDASHLPRKRGRPRHLYKDPKKVNIPTTHGHPTAAFQYLSQDADAQDDGHLQAESSSIFIDPTLGSALTNNAHITDAELSRHLTPLDAHIQSQAAAIVRALTLHEESHGQLETLDCQQPPPAPELQQPIQRHTSYVNGTSWVSRLLSPERAAERQALWDIVASCDYLPDSSSPKADLSAEKLNGPGLEMIDVPPNSGFVKPTRQKKLDGEEYMREVIEVEDIPRYFDGLPHDYNALSRARCSSYLKIVCLDPPGLVPTDIRSRHIHVSVDDNALRDNPDGYVYRIIFRCSGICLRADGEEQSMGVAGEEGQPWMGEQPKNFAQSSSETKKRRPPACDSLLAVEMTARQAADGQCTIIRRRPEYHPPGPTAALRLSPYIRSVLHELASDTGMPNTRLRSEYENRLRTAAYPMWIEANFPHRLPKPQHYLSVTVTIARAAKKAGHA</sequence>
<feature type="region of interest" description="Disordered" evidence="1">
    <location>
        <begin position="308"/>
        <end position="336"/>
    </location>
</feature>
<dbReference type="Proteomes" id="UP000094065">
    <property type="component" value="Unassembled WGS sequence"/>
</dbReference>
<accession>A0A1E3I6I4</accession>
<dbReference type="RefSeq" id="XP_018998116.1">
    <property type="nucleotide sequence ID" value="XM_019133411.1"/>
</dbReference>
<evidence type="ECO:0000313" key="2">
    <source>
        <dbReference type="EMBL" id="ODN84313.1"/>
    </source>
</evidence>
<feature type="compositionally biased region" description="Basic residues" evidence="1">
    <location>
        <begin position="8"/>
        <end position="17"/>
    </location>
</feature>
<gene>
    <name evidence="2" type="ORF">L202_00287</name>
</gene>
<evidence type="ECO:0000256" key="1">
    <source>
        <dbReference type="SAM" id="MobiDB-lite"/>
    </source>
</evidence>
<reference evidence="2 3" key="1">
    <citation type="submission" date="2016-06" db="EMBL/GenBank/DDBJ databases">
        <title>Evolution of pathogenesis and genome organization in the Tremellales.</title>
        <authorList>
            <person name="Cuomo C."/>
            <person name="Litvintseva A."/>
            <person name="Heitman J."/>
            <person name="Chen Y."/>
            <person name="Sun S."/>
            <person name="Springer D."/>
            <person name="Dromer F."/>
            <person name="Young S."/>
            <person name="Zeng Q."/>
            <person name="Chapman S."/>
            <person name="Gujja S."/>
            <person name="Saif S."/>
            <person name="Birren B."/>
        </authorList>
    </citation>
    <scope>NUCLEOTIDE SEQUENCE [LARGE SCALE GENOMIC DNA]</scope>
    <source>
        <strain evidence="2 3">CBS 6039</strain>
    </source>
</reference>